<feature type="domain" description="Laminin N-terminal" evidence="17">
    <location>
        <begin position="65"/>
        <end position="302"/>
    </location>
</feature>
<keyword evidence="3" id="KW-0272">Extracellular matrix</keyword>
<dbReference type="InterPro" id="IPR013015">
    <property type="entry name" value="Laminin_IV_B"/>
</dbReference>
<organism evidence="18 19">
    <name type="scientific">Strongylocentrotus purpuratus</name>
    <name type="common">Purple sea urchin</name>
    <dbReference type="NCBI Taxonomy" id="7668"/>
    <lineage>
        <taxon>Eukaryota</taxon>
        <taxon>Metazoa</taxon>
        <taxon>Echinodermata</taxon>
        <taxon>Eleutherozoa</taxon>
        <taxon>Echinozoa</taxon>
        <taxon>Echinoidea</taxon>
        <taxon>Euechinoidea</taxon>
        <taxon>Echinacea</taxon>
        <taxon>Camarodonta</taxon>
        <taxon>Echinidea</taxon>
        <taxon>Strongylocentrotidae</taxon>
        <taxon>Strongylocentrotus</taxon>
    </lineage>
</organism>
<dbReference type="InterPro" id="IPR050440">
    <property type="entry name" value="Laminin/Netrin_ECM"/>
</dbReference>
<feature type="domain" description="Laminin EGF-like" evidence="14">
    <location>
        <begin position="782"/>
        <end position="831"/>
    </location>
</feature>
<keyword evidence="10" id="KW-0325">Glycoprotein</keyword>
<evidence type="ECO:0000256" key="11">
    <source>
        <dbReference type="ARBA" id="ARBA00023292"/>
    </source>
</evidence>
<evidence type="ECO:0000256" key="3">
    <source>
        <dbReference type="ARBA" id="ARBA00022530"/>
    </source>
</evidence>
<feature type="disulfide bond" evidence="12">
    <location>
        <begin position="1458"/>
        <end position="1467"/>
    </location>
</feature>
<dbReference type="PROSITE" id="PS50027">
    <property type="entry name" value="EGF_LAM_2"/>
    <property type="match status" value="9"/>
</dbReference>
<evidence type="ECO:0000259" key="15">
    <source>
        <dbReference type="PROSITE" id="PS51115"/>
    </source>
</evidence>
<dbReference type="GO" id="GO:0005604">
    <property type="term" value="C:basement membrane"/>
    <property type="evidence" value="ECO:0000318"/>
    <property type="project" value="GO_Central"/>
</dbReference>
<evidence type="ECO:0000259" key="16">
    <source>
        <dbReference type="PROSITE" id="PS51116"/>
    </source>
</evidence>
<dbReference type="FunFam" id="2.10.25.10:FF:000090">
    <property type="entry name" value="laminin subunit alpha"/>
    <property type="match status" value="1"/>
</dbReference>
<feature type="disulfide bond" evidence="12">
    <location>
        <begin position="1361"/>
        <end position="1370"/>
    </location>
</feature>
<keyword evidence="2" id="KW-0964">Secreted</keyword>
<dbReference type="GeneID" id="762398"/>
<dbReference type="FunFam" id="2.10.25.10:FF:000011">
    <property type="entry name" value="Cadherin EGF LAG seven-pass G-type receptor"/>
    <property type="match status" value="1"/>
</dbReference>
<dbReference type="SMART" id="SM00281">
    <property type="entry name" value="LamB"/>
    <property type="match status" value="1"/>
</dbReference>
<dbReference type="PANTHER" id="PTHR10574">
    <property type="entry name" value="NETRIN/LAMININ-RELATED"/>
    <property type="match status" value="1"/>
</dbReference>
<feature type="disulfide bond" evidence="12">
    <location>
        <begin position="804"/>
        <end position="813"/>
    </location>
</feature>
<keyword evidence="9 12" id="KW-1015">Disulfide bond</keyword>
<evidence type="ECO:0000256" key="12">
    <source>
        <dbReference type="PROSITE-ProRule" id="PRU00460"/>
    </source>
</evidence>
<evidence type="ECO:0000256" key="1">
    <source>
        <dbReference type="ARBA" id="ARBA00004302"/>
    </source>
</evidence>
<dbReference type="OMA" id="QCRPDYF"/>
<feature type="disulfide bond" evidence="12">
    <location>
        <begin position="853"/>
        <end position="862"/>
    </location>
</feature>
<feature type="disulfide bond" evidence="12">
    <location>
        <begin position="448"/>
        <end position="457"/>
    </location>
</feature>
<evidence type="ECO:0000256" key="7">
    <source>
        <dbReference type="ARBA" id="ARBA00022889"/>
    </source>
</evidence>
<dbReference type="Pfam" id="PF00055">
    <property type="entry name" value="Laminin_N"/>
    <property type="match status" value="1"/>
</dbReference>
<dbReference type="Gene3D" id="2.60.120.260">
    <property type="entry name" value="Galactose-binding domain-like"/>
    <property type="match status" value="1"/>
</dbReference>
<dbReference type="PRINTS" id="PR00011">
    <property type="entry name" value="EGFLAMININ"/>
</dbReference>
<dbReference type="PROSITE" id="PS51115">
    <property type="entry name" value="LAMININ_IVA"/>
    <property type="match status" value="1"/>
</dbReference>
<dbReference type="InterPro" id="IPR008211">
    <property type="entry name" value="Laminin_N"/>
</dbReference>
<protein>
    <submittedName>
        <fullName evidence="18">Uncharacterized protein</fullName>
    </submittedName>
</protein>
<dbReference type="CDD" id="cd00055">
    <property type="entry name" value="EGF_Lam"/>
    <property type="match status" value="14"/>
</dbReference>
<feature type="disulfide bond" evidence="12">
    <location>
        <begin position="834"/>
        <end position="851"/>
    </location>
</feature>
<keyword evidence="11 12" id="KW-0424">Laminin EGF-like domain</keyword>
<keyword evidence="6" id="KW-0084">Basement membrane</keyword>
<evidence type="ECO:0000256" key="4">
    <source>
        <dbReference type="ARBA" id="ARBA00022729"/>
    </source>
</evidence>
<proteinExistence type="predicted"/>
<keyword evidence="5" id="KW-0677">Repeat</keyword>
<feature type="disulfide bond" evidence="12">
    <location>
        <begin position="948"/>
        <end position="957"/>
    </location>
</feature>
<dbReference type="GO" id="GO:0009887">
    <property type="term" value="P:animal organ morphogenesis"/>
    <property type="evidence" value="ECO:0000318"/>
    <property type="project" value="GO_Central"/>
</dbReference>
<keyword evidence="19" id="KW-1185">Reference proteome</keyword>
<dbReference type="PANTHER" id="PTHR10574:SF436">
    <property type="entry name" value="LAMININ SUBUNIT ALPHA-2"/>
    <property type="match status" value="1"/>
</dbReference>
<evidence type="ECO:0000256" key="10">
    <source>
        <dbReference type="ARBA" id="ARBA00023180"/>
    </source>
</evidence>
<dbReference type="Gene3D" id="2.10.25.10">
    <property type="entry name" value="Laminin"/>
    <property type="match status" value="13"/>
</dbReference>
<evidence type="ECO:0000256" key="8">
    <source>
        <dbReference type="ARBA" id="ARBA00023054"/>
    </source>
</evidence>
<evidence type="ECO:0000313" key="18">
    <source>
        <dbReference type="EnsemblMetazoa" id="XP_030853911"/>
    </source>
</evidence>
<comment type="caution">
    <text evidence="12">Lacks conserved residue(s) required for the propagation of feature annotation.</text>
</comment>
<evidence type="ECO:0000259" key="14">
    <source>
        <dbReference type="PROSITE" id="PS50027"/>
    </source>
</evidence>
<sequence length="2138" mass="229912">MDIKRNKAYTLQPISITVMKSSNSTMEINFFERTRKLAFTMRSLLTVILLFLASPTCLVNGQGSCNRACYPQFVNLIVDNPSRSVATDSTCGSPPAQYELHVASSTGDTFTIETCDASNPDTSYPIEAAYDFNSFTILGMVFTSPQFDTWWQSENAASDVHLTLNLGDEFLFQQTVISFRSYRPASLIIEKSVVGGSNWSPLRYYAINCASTFPNVPVSSAFNSEADCTEEYVFGHSMTEVDGEDIQRLIYNPVQELEQAYFEYDNQRYFALTGLRITLVQPGRQDPLRSFFAVADWNVQGQCLCYGHAATCVGSNEAECECQHNTAGTHCDSCLPLYNNKLWQAAVGSETNACEDCGCSGRADDCVYDEVKGYGVCQDCRENTSGDKCEVCLADYYRNPYTNLAFNETCIDLEAPYPCIQYCWPCNCTLEGAVPNSVCNETNGQCACKTNVQGRACDECIDTFYNLQVSNDQGCQECDCDFTGTVGNINLCNKTTGDCICKDNAMGTRCDQCKAGTFNLDPANPEGCTSCDCDPGAAISGSCDPETGACTCRTNIIGRVCNETMTGFYVPRLDGISIEGETATTDQPSRIEERSLGEDARHTGPGYLVVPASTVITLSGLTVPRTEYYFLAVRYETTANWSDVTIEVNQQNLNPATFVCQGSSNPISGTSSYSGSLPAADNEGVYNISGLCLAGSVPYDIIITLGAPDIDPQAEFLLDLVALLPELTGLEVYVSNLTSRTLQESMDACLEASLLAQDPARMNCSEIEFGIMAEVFDGAIACDCSPLGSDTDPICESYGGQCPCLSGVTARSCDTCAPFFYGIESGTGCTDCGCSVEGSITQSCNQTSGICECKLNVEGNKCDTCATDHYGLATGNGCVPCDCTPEYSLGTSCTDDGQCTCKTGVGGLSCDQCAPGYFNLTTNGCSECDCNTIGSLDGSCDSQGQCNCLSSATGLQCDECPQGTYGFGTYSEQGCIACLCSSHTTNCTSATGWFVNQLESQYSLLNLEGAVSERWTGILGDGEEVEIVSEPILEISDPRFVLELVDPGNTTDLFFVAPASYLGDHRTAYGQVLEFTLSQMTSENQTVSTEGDVYIFGTCGLCEPLVASLPYVPGSPVTNATLYQFKLHENYWNLGSVGGARPTMQQVVRILADIAGIRIRAKYTTITGQSVYFHDASLTEASNNLTLSSSDLPVDYVEDCFCPPEYTGQFCEQCAAGYRRAAPGNGSFSTCVPCDCNSHSDLPCDPETGMCSGCQDNTGGAFCQRCLDGYYGDALGGTPDDCIPCRCPGVPGSNSFAATCDSTGLCIDCAEGHSGDSCEYCLEGYYGVPSDPENNGGRCQPCFCNLSPAVCDSTTGQCENCTGNTDGLECEVCQFGYWGDINSCQECTCNQTGGYGNCTQDTGVCYCYPNVVGNECTECAPDTWGFDSGLGCTECDCHPVGSVDQQTQCDLVTGQCNCKALVTGQKCDGCMMGYYDVDQECIACNCDLNGTHPTTCSSDLCSCDLVTGQCDCKLATIGGQTCDRCGRLDRGTVQVVQEIFVGNFPNCEPCPECFQNWREELEILGEMLGEERRRLLGLLGNYGNMTEDDVGMLISAIQSNLTLAEQVIEQGTQQTQDLVNIQNSFLAISESIENKTVLLDSVSALEGNITSLLSESSGFDGTVEVETDVRRDSERLNQELSAVTNTIDNIVTEAEGNWESVQTLYQTVLDFQAQAQQLIVEVGSLAVDVEGASQQRITVEDILAEPTRAAEMEVNAQRLGLIDSTQAGYPLEVAAQNASAAQRLVQQANQTARSAYQQAVSERTLSEERAYRSEVARFNATGATAAAANAISAAANYKDIALETKANITQAYLDTLDQLSQLNAAQVNSQEANTASQATLNMAVRASSDMQDLVRQINATGLSDDAVLPLLQNSTATLEEATGSLEKARLSLQDALSVRSQIDNAEFDLLEAERVREVTGQRVADTQSKVSNISQIASEVQTQSETKSSDAQATSALVRDLSIEAVDGQECFSAKRAQVQDAGRRIDSAKQDVEATQQELNLVLSSVEESATGITDSEDEAIVNQNLVKEVDMITETLERALISIEDMANLDDLIVEYTGQRQEMERLSADMDRMEASLDAILGNLQGVSTADIQCND</sequence>
<reference evidence="19" key="1">
    <citation type="submission" date="2015-02" db="EMBL/GenBank/DDBJ databases">
        <title>Genome sequencing for Strongylocentrotus purpuratus.</title>
        <authorList>
            <person name="Murali S."/>
            <person name="Liu Y."/>
            <person name="Vee V."/>
            <person name="English A."/>
            <person name="Wang M."/>
            <person name="Skinner E."/>
            <person name="Han Y."/>
            <person name="Muzny D.M."/>
            <person name="Worley K.C."/>
            <person name="Gibbs R.A."/>
        </authorList>
    </citation>
    <scope>NUCLEOTIDE SEQUENCE</scope>
</reference>
<dbReference type="FunFam" id="2.10.25.10:FF:000106">
    <property type="entry name" value="Heparan sulfate proteoglycan 2"/>
    <property type="match status" value="1"/>
</dbReference>
<feature type="domain" description="Laminin IV type A" evidence="15">
    <location>
        <begin position="988"/>
        <end position="1199"/>
    </location>
</feature>
<evidence type="ECO:0000256" key="5">
    <source>
        <dbReference type="ARBA" id="ARBA00022737"/>
    </source>
</evidence>
<dbReference type="SUPFAM" id="SSF57196">
    <property type="entry name" value="EGF/Laminin"/>
    <property type="match status" value="12"/>
</dbReference>
<accession>A0A7M7PQS5</accession>
<dbReference type="OrthoDB" id="5985440at2759"/>
<dbReference type="Pfam" id="PF00053">
    <property type="entry name" value="EGF_laminin"/>
    <property type="match status" value="12"/>
</dbReference>
<dbReference type="KEGG" id="spu:762398"/>
<keyword evidence="7" id="KW-0130">Cell adhesion</keyword>
<dbReference type="EnsemblMetazoa" id="XM_030998051">
    <property type="protein sequence ID" value="XP_030853911"/>
    <property type="gene ID" value="LOC762398"/>
</dbReference>
<feature type="domain" description="Laminin EGF-like" evidence="14">
    <location>
        <begin position="1435"/>
        <end position="1483"/>
    </location>
</feature>
<dbReference type="InterPro" id="IPR056863">
    <property type="entry name" value="LMN_ATRN_NET-like_EGF"/>
</dbReference>
<feature type="disulfide bond" evidence="12">
    <location>
        <begin position="1254"/>
        <end position="1263"/>
    </location>
</feature>
<dbReference type="RefSeq" id="XP_030853911.1">
    <property type="nucleotide sequence ID" value="XM_030998051.1"/>
</dbReference>
<dbReference type="GO" id="GO:0007155">
    <property type="term" value="P:cell adhesion"/>
    <property type="evidence" value="ECO:0007669"/>
    <property type="project" value="UniProtKB-KW"/>
</dbReference>
<feature type="disulfide bond" evidence="12">
    <location>
        <begin position="901"/>
        <end position="910"/>
    </location>
</feature>
<dbReference type="Pfam" id="PF00052">
    <property type="entry name" value="Laminin_B"/>
    <property type="match status" value="1"/>
</dbReference>
<evidence type="ECO:0000256" key="2">
    <source>
        <dbReference type="ARBA" id="ARBA00022525"/>
    </source>
</evidence>
<feature type="domain" description="Laminin EGF-like" evidence="14">
    <location>
        <begin position="426"/>
        <end position="477"/>
    </location>
</feature>
<dbReference type="FunFam" id="2.10.25.10:FF:000082">
    <property type="entry name" value="Laminin subunit alpha 1"/>
    <property type="match status" value="1"/>
</dbReference>
<dbReference type="FunFam" id="2.10.25.10:FF:000407">
    <property type="entry name" value="Laminin subunit alpha-3"/>
    <property type="match status" value="1"/>
</dbReference>
<name>A0A7M7PQS5_STRPU</name>
<feature type="domain" description="Laminin EGF-like" evidence="14">
    <location>
        <begin position="1342"/>
        <end position="1386"/>
    </location>
</feature>
<evidence type="ECO:0000313" key="19">
    <source>
        <dbReference type="Proteomes" id="UP000007110"/>
    </source>
</evidence>
<dbReference type="Pfam" id="PF21199">
    <property type="entry name" value="LAMININ_IV_B"/>
    <property type="match status" value="1"/>
</dbReference>
<feature type="domain" description="Laminin EGF-like" evidence="14">
    <location>
        <begin position="1234"/>
        <end position="1284"/>
    </location>
</feature>
<evidence type="ECO:0000256" key="9">
    <source>
        <dbReference type="ARBA" id="ARBA00023157"/>
    </source>
</evidence>
<dbReference type="SMART" id="SM00136">
    <property type="entry name" value="LamNT"/>
    <property type="match status" value="1"/>
</dbReference>
<evidence type="ECO:0000256" key="13">
    <source>
        <dbReference type="SAM" id="Coils"/>
    </source>
</evidence>
<feature type="domain" description="Laminin IV type B" evidence="16">
    <location>
        <begin position="570"/>
        <end position="776"/>
    </location>
</feature>
<feature type="domain" description="Laminin EGF-like" evidence="14">
    <location>
        <begin position="832"/>
        <end position="885"/>
    </location>
</feature>
<dbReference type="InterPro" id="IPR002049">
    <property type="entry name" value="LE_dom"/>
</dbReference>
<evidence type="ECO:0000256" key="6">
    <source>
        <dbReference type="ARBA" id="ARBA00022869"/>
    </source>
</evidence>
<keyword evidence="4" id="KW-0732">Signal</keyword>
<dbReference type="Proteomes" id="UP000007110">
    <property type="component" value="Unassembled WGS sequence"/>
</dbReference>
<dbReference type="PROSITE" id="PS01248">
    <property type="entry name" value="EGF_LAM_1"/>
    <property type="match status" value="5"/>
</dbReference>
<feature type="domain" description="Laminin EGF-like" evidence="14">
    <location>
        <begin position="888"/>
        <end position="927"/>
    </location>
</feature>
<dbReference type="GO" id="GO:0005201">
    <property type="term" value="F:extracellular matrix structural constituent"/>
    <property type="evidence" value="ECO:0000318"/>
    <property type="project" value="GO_Central"/>
</dbReference>
<dbReference type="InterPro" id="IPR000034">
    <property type="entry name" value="Laminin_IV"/>
</dbReference>
<dbReference type="Pfam" id="PF24973">
    <property type="entry name" value="EGF_LMN_ATRN"/>
    <property type="match status" value="3"/>
</dbReference>
<evidence type="ECO:0000259" key="17">
    <source>
        <dbReference type="PROSITE" id="PS51117"/>
    </source>
</evidence>
<keyword evidence="8 13" id="KW-0175">Coiled coil</keyword>
<feature type="domain" description="Laminin EGF-like" evidence="14">
    <location>
        <begin position="478"/>
        <end position="530"/>
    </location>
</feature>
<feature type="disulfide bond" evidence="12">
    <location>
        <begin position="501"/>
        <end position="510"/>
    </location>
</feature>
<feature type="disulfide bond" evidence="12">
    <location>
        <begin position="832"/>
        <end position="844"/>
    </location>
</feature>
<dbReference type="GO" id="GO:0007411">
    <property type="term" value="P:axon guidance"/>
    <property type="evidence" value="ECO:0000318"/>
    <property type="project" value="GO_Central"/>
</dbReference>
<feature type="disulfide bond" evidence="12">
    <location>
        <begin position="928"/>
        <end position="940"/>
    </location>
</feature>
<dbReference type="PROSITE" id="PS51117">
    <property type="entry name" value="LAMININ_NTER"/>
    <property type="match status" value="1"/>
</dbReference>
<feature type="coiled-coil region" evidence="13">
    <location>
        <begin position="2088"/>
        <end position="2125"/>
    </location>
</feature>
<feature type="domain" description="Laminin EGF-like" evidence="14">
    <location>
        <begin position="928"/>
        <end position="977"/>
    </location>
</feature>
<comment type="subcellular location">
    <subcellularLocation>
        <location evidence="1">Secreted</location>
        <location evidence="1">Extracellular space</location>
        <location evidence="1">Extracellular matrix</location>
        <location evidence="1">Basement membrane</location>
    </subcellularLocation>
</comment>
<dbReference type="InParanoid" id="A0A7M7PQS5"/>
<dbReference type="GO" id="GO:0009888">
    <property type="term" value="P:tissue development"/>
    <property type="evidence" value="ECO:0000318"/>
    <property type="project" value="GO_Central"/>
</dbReference>
<dbReference type="SMART" id="SM00180">
    <property type="entry name" value="EGF_Lam"/>
    <property type="match status" value="15"/>
</dbReference>
<dbReference type="PROSITE" id="PS51116">
    <property type="entry name" value="LAMININ_IVB"/>
    <property type="match status" value="1"/>
</dbReference>
<reference evidence="18" key="2">
    <citation type="submission" date="2021-01" db="UniProtKB">
        <authorList>
            <consortium name="EnsemblMetazoa"/>
        </authorList>
    </citation>
    <scope>IDENTIFICATION</scope>
</reference>